<gene>
    <name evidence="2" type="ORF">SAMN05660748_1773</name>
</gene>
<dbReference type="InterPro" id="IPR022496">
    <property type="entry name" value="T6A_TsaB"/>
</dbReference>
<protein>
    <submittedName>
        <fullName evidence="2">tRNA threonylcarbamoyl adenosine modification protein YeaZ</fullName>
    </submittedName>
</protein>
<evidence type="ECO:0000313" key="2">
    <source>
        <dbReference type="EMBL" id="SOC49058.1"/>
    </source>
</evidence>
<dbReference type="OrthoDB" id="9809995at2"/>
<dbReference type="EMBL" id="OBQI01000002">
    <property type="protein sequence ID" value="SOC49058.1"/>
    <property type="molecule type" value="Genomic_DNA"/>
</dbReference>
<feature type="domain" description="Gcp-like" evidence="1">
    <location>
        <begin position="37"/>
        <end position="143"/>
    </location>
</feature>
<dbReference type="AlphaFoldDB" id="A0A285V635"/>
<dbReference type="GO" id="GO:0002949">
    <property type="term" value="P:tRNA threonylcarbamoyladenosine modification"/>
    <property type="evidence" value="ECO:0007669"/>
    <property type="project" value="InterPro"/>
</dbReference>
<name>A0A285V635_9ACTN</name>
<dbReference type="InterPro" id="IPR000905">
    <property type="entry name" value="Gcp-like_dom"/>
</dbReference>
<dbReference type="PANTHER" id="PTHR11735">
    <property type="entry name" value="TRNA N6-ADENOSINE THREONYLCARBAMOYLTRANSFERASE"/>
    <property type="match status" value="1"/>
</dbReference>
<dbReference type="Pfam" id="PF00814">
    <property type="entry name" value="TsaD"/>
    <property type="match status" value="1"/>
</dbReference>
<proteinExistence type="predicted"/>
<dbReference type="Proteomes" id="UP000219435">
    <property type="component" value="Unassembled WGS sequence"/>
</dbReference>
<dbReference type="CDD" id="cd24032">
    <property type="entry name" value="ASKHA_NBD_TsaB"/>
    <property type="match status" value="1"/>
</dbReference>
<dbReference type="InterPro" id="IPR043129">
    <property type="entry name" value="ATPase_NBD"/>
</dbReference>
<evidence type="ECO:0000313" key="3">
    <source>
        <dbReference type="Proteomes" id="UP000219435"/>
    </source>
</evidence>
<dbReference type="Gene3D" id="3.30.420.40">
    <property type="match status" value="1"/>
</dbReference>
<accession>A0A285V635</accession>
<dbReference type="RefSeq" id="WP_097194613.1">
    <property type="nucleotide sequence ID" value="NZ_OBQI01000002.1"/>
</dbReference>
<dbReference type="PANTHER" id="PTHR11735:SF11">
    <property type="entry name" value="TRNA THREONYLCARBAMOYLADENOSINE BIOSYNTHESIS PROTEIN TSAB"/>
    <property type="match status" value="1"/>
</dbReference>
<organism evidence="2 3">
    <name type="scientific">Blastococcus aggregatus</name>
    <dbReference type="NCBI Taxonomy" id="38502"/>
    <lineage>
        <taxon>Bacteria</taxon>
        <taxon>Bacillati</taxon>
        <taxon>Actinomycetota</taxon>
        <taxon>Actinomycetes</taxon>
        <taxon>Geodermatophilales</taxon>
        <taxon>Geodermatophilaceae</taxon>
        <taxon>Blastococcus</taxon>
    </lineage>
</organism>
<keyword evidence="3" id="KW-1185">Reference proteome</keyword>
<reference evidence="3" key="1">
    <citation type="submission" date="2017-08" db="EMBL/GenBank/DDBJ databases">
        <authorList>
            <person name="Varghese N."/>
            <person name="Submissions S."/>
        </authorList>
    </citation>
    <scope>NUCLEOTIDE SEQUENCE [LARGE SCALE GENOMIC DNA]</scope>
    <source>
        <strain evidence="3">DSM 4725</strain>
    </source>
</reference>
<evidence type="ECO:0000259" key="1">
    <source>
        <dbReference type="Pfam" id="PF00814"/>
    </source>
</evidence>
<dbReference type="NCBIfam" id="TIGR03725">
    <property type="entry name" value="T6A_YeaZ"/>
    <property type="match status" value="1"/>
</dbReference>
<dbReference type="GO" id="GO:0005829">
    <property type="term" value="C:cytosol"/>
    <property type="evidence" value="ECO:0007669"/>
    <property type="project" value="TreeGrafter"/>
</dbReference>
<dbReference type="SUPFAM" id="SSF53067">
    <property type="entry name" value="Actin-like ATPase domain"/>
    <property type="match status" value="2"/>
</dbReference>
<sequence length="216" mass="21909">MLVLALDTATPTLVAGVARWSPEATEVLAERAVPSGTKHAELLTPAIRAALDDAGVALAEIDAVVTGLGPGPFTGLRVGIVTAAALADARGLPVVGVCSLDAVGSGARTVVTDARRKEIYWAAYDAAGVCVEGPDVVRPAELGRPGPFVGDPAFAERLGAEVVEAQVTTAGLLRAASAQLADPALFDGPTPPAPLVPLYLRRPDAVPPTTIKAVTQ</sequence>